<feature type="domain" description="Endonuclease/exonuclease/phosphatase" evidence="1">
    <location>
        <begin position="31"/>
        <end position="84"/>
    </location>
</feature>
<evidence type="ECO:0000313" key="3">
    <source>
        <dbReference type="Proteomes" id="UP000606786"/>
    </source>
</evidence>
<dbReference type="SUPFAM" id="SSF56219">
    <property type="entry name" value="DNase I-like"/>
    <property type="match status" value="1"/>
</dbReference>
<evidence type="ECO:0000313" key="2">
    <source>
        <dbReference type="EMBL" id="CAD7001571.1"/>
    </source>
</evidence>
<proteinExistence type="predicted"/>
<name>A0A811US84_CERCA</name>
<evidence type="ECO:0000259" key="1">
    <source>
        <dbReference type="Pfam" id="PF14529"/>
    </source>
</evidence>
<dbReference type="Pfam" id="PF14529">
    <property type="entry name" value="Exo_endo_phos_2"/>
    <property type="match status" value="1"/>
</dbReference>
<dbReference type="GO" id="GO:0003824">
    <property type="term" value="F:catalytic activity"/>
    <property type="evidence" value="ECO:0007669"/>
    <property type="project" value="InterPro"/>
</dbReference>
<dbReference type="AlphaFoldDB" id="A0A811US84"/>
<dbReference type="EMBL" id="CAJHJT010000023">
    <property type="protein sequence ID" value="CAD7001571.1"/>
    <property type="molecule type" value="Genomic_DNA"/>
</dbReference>
<dbReference type="Proteomes" id="UP000606786">
    <property type="component" value="Unassembled WGS sequence"/>
</dbReference>
<keyword evidence="3" id="KW-1185">Reference proteome</keyword>
<organism evidence="2 3">
    <name type="scientific">Ceratitis capitata</name>
    <name type="common">Mediterranean fruit fly</name>
    <name type="synonym">Tephritis capitata</name>
    <dbReference type="NCBI Taxonomy" id="7213"/>
    <lineage>
        <taxon>Eukaryota</taxon>
        <taxon>Metazoa</taxon>
        <taxon>Ecdysozoa</taxon>
        <taxon>Arthropoda</taxon>
        <taxon>Hexapoda</taxon>
        <taxon>Insecta</taxon>
        <taxon>Pterygota</taxon>
        <taxon>Neoptera</taxon>
        <taxon>Endopterygota</taxon>
        <taxon>Diptera</taxon>
        <taxon>Brachycera</taxon>
        <taxon>Muscomorpha</taxon>
        <taxon>Tephritoidea</taxon>
        <taxon>Tephritidae</taxon>
        <taxon>Ceratitis</taxon>
        <taxon>Ceratitis</taxon>
    </lineage>
</organism>
<reference evidence="2" key="1">
    <citation type="submission" date="2020-11" db="EMBL/GenBank/DDBJ databases">
        <authorList>
            <person name="Whitehead M."/>
        </authorList>
    </citation>
    <scope>NUCLEOTIDE SEQUENCE</scope>
    <source>
        <strain evidence="2">EGII</strain>
    </source>
</reference>
<gene>
    <name evidence="2" type="ORF">CCAP1982_LOCUS10065</name>
</gene>
<protein>
    <submittedName>
        <fullName evidence="2">(Mediterranean fruit fly) hypothetical protein</fullName>
    </submittedName>
</protein>
<comment type="caution">
    <text evidence="2">The sequence shown here is derived from an EMBL/GenBank/DDBJ whole genome shotgun (WGS) entry which is preliminary data.</text>
</comment>
<accession>A0A811US84</accession>
<dbReference type="InterPro" id="IPR005135">
    <property type="entry name" value="Endo/exonuclease/phosphatase"/>
</dbReference>
<sequence>MEPTFHTRFSRIPQKSTQVISSIFCTTFHFLNLLTLSSDPFVLFGDFNTRNNLWASAHTNLNGRSIEDAMLISILSLIPLSPTYSPLSVLPSSLPKLSGVVSMTSTRGF</sequence>
<dbReference type="Gene3D" id="3.60.10.10">
    <property type="entry name" value="Endonuclease/exonuclease/phosphatase"/>
    <property type="match status" value="1"/>
</dbReference>
<dbReference type="InterPro" id="IPR036691">
    <property type="entry name" value="Endo/exonu/phosph_ase_sf"/>
</dbReference>